<gene>
    <name evidence="2" type="ORF">GQ55_4G103000</name>
</gene>
<dbReference type="EMBL" id="CM009752">
    <property type="protein sequence ID" value="PUZ60178.1"/>
    <property type="molecule type" value="Genomic_DNA"/>
</dbReference>
<dbReference type="AlphaFoldDB" id="A0A2T7DX73"/>
<proteinExistence type="predicted"/>
<reference evidence="2 3" key="1">
    <citation type="submission" date="2018-04" db="EMBL/GenBank/DDBJ databases">
        <title>WGS assembly of Panicum hallii var. hallii HAL2.</title>
        <authorList>
            <person name="Lovell J."/>
            <person name="Jenkins J."/>
            <person name="Lowry D."/>
            <person name="Mamidi S."/>
            <person name="Sreedasyam A."/>
            <person name="Weng X."/>
            <person name="Barry K."/>
            <person name="Bonette J."/>
            <person name="Campitelli B."/>
            <person name="Daum C."/>
            <person name="Gordon S."/>
            <person name="Gould B."/>
            <person name="Lipzen A."/>
            <person name="MacQueen A."/>
            <person name="Palacio-Mejia J."/>
            <person name="Plott C."/>
            <person name="Shakirov E."/>
            <person name="Shu S."/>
            <person name="Yoshinaga Y."/>
            <person name="Zane M."/>
            <person name="Rokhsar D."/>
            <person name="Grimwood J."/>
            <person name="Schmutz J."/>
            <person name="Juenger T."/>
        </authorList>
    </citation>
    <scope>NUCLEOTIDE SEQUENCE [LARGE SCALE GENOMIC DNA]</scope>
    <source>
        <strain evidence="3">cv. HAL2</strain>
    </source>
</reference>
<evidence type="ECO:0000313" key="2">
    <source>
        <dbReference type="EMBL" id="PUZ60178.1"/>
    </source>
</evidence>
<accession>A0A2T7DX73</accession>
<evidence type="ECO:0000313" key="3">
    <source>
        <dbReference type="Proteomes" id="UP000244336"/>
    </source>
</evidence>
<evidence type="ECO:0000256" key="1">
    <source>
        <dbReference type="SAM" id="MobiDB-lite"/>
    </source>
</evidence>
<name>A0A2T7DX73_9POAL</name>
<dbReference type="Proteomes" id="UP000244336">
    <property type="component" value="Chromosome 4"/>
</dbReference>
<feature type="compositionally biased region" description="Pro residues" evidence="1">
    <location>
        <begin position="45"/>
        <end position="57"/>
    </location>
</feature>
<dbReference type="Gramene" id="PUZ60178">
    <property type="protein sequence ID" value="PUZ60178"/>
    <property type="gene ID" value="GQ55_4G103000"/>
</dbReference>
<organism evidence="2 3">
    <name type="scientific">Panicum hallii var. hallii</name>
    <dbReference type="NCBI Taxonomy" id="1504633"/>
    <lineage>
        <taxon>Eukaryota</taxon>
        <taxon>Viridiplantae</taxon>
        <taxon>Streptophyta</taxon>
        <taxon>Embryophyta</taxon>
        <taxon>Tracheophyta</taxon>
        <taxon>Spermatophyta</taxon>
        <taxon>Magnoliopsida</taxon>
        <taxon>Liliopsida</taxon>
        <taxon>Poales</taxon>
        <taxon>Poaceae</taxon>
        <taxon>PACMAD clade</taxon>
        <taxon>Panicoideae</taxon>
        <taxon>Panicodae</taxon>
        <taxon>Paniceae</taxon>
        <taxon>Panicinae</taxon>
        <taxon>Panicum</taxon>
        <taxon>Panicum sect. Panicum</taxon>
    </lineage>
</organism>
<keyword evidence="3" id="KW-1185">Reference proteome</keyword>
<feature type="region of interest" description="Disordered" evidence="1">
    <location>
        <begin position="1"/>
        <end position="81"/>
    </location>
</feature>
<protein>
    <submittedName>
        <fullName evidence="2">Uncharacterized protein</fullName>
    </submittedName>
</protein>
<sequence>MGSPRHGIGLDNRSPRRRRPHSASPTTPPPRPLPRGSWLSATAPPRLPPRPTPPSPRPSAVRPRRCPLPSRQANRWLVATC</sequence>